<comment type="caution">
    <text evidence="3">The sequence shown here is derived from an EMBL/GenBank/DDBJ whole genome shotgun (WGS) entry which is preliminary data.</text>
</comment>
<dbReference type="InterPro" id="IPR029063">
    <property type="entry name" value="SAM-dependent_MTases_sf"/>
</dbReference>
<keyword evidence="1" id="KW-0808">Transferase</keyword>
<dbReference type="EMBL" id="JAHLDG010000011">
    <property type="protein sequence ID" value="MBU3220066.1"/>
    <property type="molecule type" value="Genomic_DNA"/>
</dbReference>
<dbReference type="Gene3D" id="2.20.25.110">
    <property type="entry name" value="S-adenosyl-L-methionine-dependent methyltransferases"/>
    <property type="match status" value="1"/>
</dbReference>
<evidence type="ECO:0000313" key="3">
    <source>
        <dbReference type="EMBL" id="MBU3220066.1"/>
    </source>
</evidence>
<dbReference type="GO" id="GO:0008168">
    <property type="term" value="F:methyltransferase activity"/>
    <property type="evidence" value="ECO:0007669"/>
    <property type="project" value="UniProtKB-KW"/>
</dbReference>
<evidence type="ECO:0000313" key="4">
    <source>
        <dbReference type="Proteomes" id="UP000740830"/>
    </source>
</evidence>
<name>A0ABS6C3K5_9CLOT</name>
<reference evidence="3 4" key="1">
    <citation type="submission" date="2021-06" db="EMBL/GenBank/DDBJ databases">
        <title>Clostridia strains as spoilage organisms.</title>
        <authorList>
            <person name="Wambui J."/>
            <person name="Stephan R."/>
            <person name="Stevens M.J.A."/>
        </authorList>
    </citation>
    <scope>NUCLEOTIDE SEQUENCE [LARGE SCALE GENOMIC DNA]</scope>
    <source>
        <strain evidence="3 4">CM013</strain>
    </source>
</reference>
<dbReference type="PANTHER" id="PTHR43861">
    <property type="entry name" value="TRANS-ACONITATE 2-METHYLTRANSFERASE-RELATED"/>
    <property type="match status" value="1"/>
</dbReference>
<feature type="domain" description="Methyltransferase" evidence="2">
    <location>
        <begin position="43"/>
        <end position="137"/>
    </location>
</feature>
<protein>
    <submittedName>
        <fullName evidence="3">Class I SAM-dependent methyltransferase</fullName>
    </submittedName>
</protein>
<organism evidence="3 4">
    <name type="scientific">Clostridium algidicarnis</name>
    <dbReference type="NCBI Taxonomy" id="37659"/>
    <lineage>
        <taxon>Bacteria</taxon>
        <taxon>Bacillati</taxon>
        <taxon>Bacillota</taxon>
        <taxon>Clostridia</taxon>
        <taxon>Eubacteriales</taxon>
        <taxon>Clostridiaceae</taxon>
        <taxon>Clostridium</taxon>
    </lineage>
</organism>
<dbReference type="Gene3D" id="3.40.50.150">
    <property type="entry name" value="Vaccinia Virus protein VP39"/>
    <property type="match status" value="1"/>
</dbReference>
<accession>A0ABS6C3K5</accession>
<dbReference type="Pfam" id="PF13649">
    <property type="entry name" value="Methyltransf_25"/>
    <property type="match status" value="1"/>
</dbReference>
<dbReference type="GO" id="GO:0032259">
    <property type="term" value="P:methylation"/>
    <property type="evidence" value="ECO:0007669"/>
    <property type="project" value="UniProtKB-KW"/>
</dbReference>
<evidence type="ECO:0000256" key="1">
    <source>
        <dbReference type="ARBA" id="ARBA00022679"/>
    </source>
</evidence>
<proteinExistence type="predicted"/>
<gene>
    <name evidence="3" type="ORF">KPL27_08190</name>
</gene>
<keyword evidence="3" id="KW-0489">Methyltransferase</keyword>
<sequence length="253" mass="30155">MESYTKMSEVYDKLIKEDVDYNLFSDKIMEVVEKLNINKGDYLDVGCGTGNLSLIISPKFKYTWLVDYSSSMLSETFNKFKDKNLKPTIICQDMCDLNLKHKFDLITCTLDAVNYIIEEGDLQRFFNNIYKHLNEGGIFIFDINSYYKLSNVLGNNTFVYDEEDIFYTWENSFEEDILDMYLTFFLKKDNFYERFEETHFERAYSDSKIEEMLHNANLMVKDKLDCYSTKKIDDYTERIVYVVKKNMEEQNGR</sequence>
<dbReference type="Proteomes" id="UP000740830">
    <property type="component" value="Unassembled WGS sequence"/>
</dbReference>
<dbReference type="RefSeq" id="WP_029453013.1">
    <property type="nucleotide sequence ID" value="NZ_JACKWW010000002.1"/>
</dbReference>
<evidence type="ECO:0000259" key="2">
    <source>
        <dbReference type="Pfam" id="PF13649"/>
    </source>
</evidence>
<dbReference type="InterPro" id="IPR041698">
    <property type="entry name" value="Methyltransf_25"/>
</dbReference>
<dbReference type="CDD" id="cd02440">
    <property type="entry name" value="AdoMet_MTases"/>
    <property type="match status" value="1"/>
</dbReference>
<dbReference type="SUPFAM" id="SSF53335">
    <property type="entry name" value="S-adenosyl-L-methionine-dependent methyltransferases"/>
    <property type="match status" value="1"/>
</dbReference>
<keyword evidence="4" id="KW-1185">Reference proteome</keyword>